<keyword evidence="3" id="KW-1185">Reference proteome</keyword>
<dbReference type="RefSeq" id="WP_377917202.1">
    <property type="nucleotide sequence ID" value="NZ_JBHRZT010000068.1"/>
</dbReference>
<accession>A0ABV8B6V5</accession>
<evidence type="ECO:0000313" key="3">
    <source>
        <dbReference type="Proteomes" id="UP001595752"/>
    </source>
</evidence>
<sequence length="66" mass="7903">MLEKYLLPAPQQPERKVLDSIFAEMVLNKALRDFRKEQIGKEIDQSLRDRNKEEFLRLTEELKNIS</sequence>
<dbReference type="SMART" id="SM00914">
    <property type="entry name" value="IDEAL"/>
    <property type="match status" value="1"/>
</dbReference>
<proteinExistence type="predicted"/>
<dbReference type="EMBL" id="JBHRZT010000068">
    <property type="protein sequence ID" value="MFC3885109.1"/>
    <property type="molecule type" value="Genomic_DNA"/>
</dbReference>
<comment type="caution">
    <text evidence="2">The sequence shown here is derived from an EMBL/GenBank/DDBJ whole genome shotgun (WGS) entry which is preliminary data.</text>
</comment>
<name>A0ABV8B6V5_9BACI</name>
<dbReference type="InterPro" id="IPR027393">
    <property type="entry name" value="Virus_scaffolding_prot_C"/>
</dbReference>
<reference evidence="3" key="1">
    <citation type="journal article" date="2019" name="Int. J. Syst. Evol. Microbiol.">
        <title>The Global Catalogue of Microorganisms (GCM) 10K type strain sequencing project: providing services to taxonomists for standard genome sequencing and annotation.</title>
        <authorList>
            <consortium name="The Broad Institute Genomics Platform"/>
            <consortium name="The Broad Institute Genome Sequencing Center for Infectious Disease"/>
            <person name="Wu L."/>
            <person name="Ma J."/>
        </authorList>
    </citation>
    <scope>NUCLEOTIDE SEQUENCE [LARGE SCALE GENOMIC DNA]</scope>
    <source>
        <strain evidence="3">CCUG 61889</strain>
    </source>
</reference>
<dbReference type="InterPro" id="IPR014957">
    <property type="entry name" value="IDEAL_dom"/>
</dbReference>
<evidence type="ECO:0000313" key="2">
    <source>
        <dbReference type="EMBL" id="MFC3885109.1"/>
    </source>
</evidence>
<dbReference type="Proteomes" id="UP001595752">
    <property type="component" value="Unassembled WGS sequence"/>
</dbReference>
<dbReference type="Pfam" id="PF08858">
    <property type="entry name" value="IDEAL"/>
    <property type="match status" value="1"/>
</dbReference>
<feature type="domain" description="IDEAL" evidence="1">
    <location>
        <begin position="26"/>
        <end position="62"/>
    </location>
</feature>
<evidence type="ECO:0000259" key="1">
    <source>
        <dbReference type="SMART" id="SM00914"/>
    </source>
</evidence>
<protein>
    <submittedName>
        <fullName evidence="2">IDEAL domain-containing protein</fullName>
    </submittedName>
</protein>
<gene>
    <name evidence="2" type="ORF">ACFOU2_17200</name>
</gene>
<organism evidence="2 3">
    <name type="scientific">Bacillus songklensis</name>
    <dbReference type="NCBI Taxonomy" id="1069116"/>
    <lineage>
        <taxon>Bacteria</taxon>
        <taxon>Bacillati</taxon>
        <taxon>Bacillota</taxon>
        <taxon>Bacilli</taxon>
        <taxon>Bacillales</taxon>
        <taxon>Bacillaceae</taxon>
        <taxon>Bacillus</taxon>
    </lineage>
</organism>
<dbReference type="Gene3D" id="4.10.810.10">
    <property type="entry name" value="Virus Scaffolding Protein, Chain A"/>
    <property type="match status" value="1"/>
</dbReference>